<protein>
    <submittedName>
        <fullName evidence="3">Hypothetical_protein</fullName>
    </submittedName>
</protein>
<sequence length="142" mass="16821">MLNAQEGQLQVLIAENALLKKQIQQQSSNKSQSEELYKLKTENAQLKFKVTEEELRQLKAVEQREANMNFERENSEMKQQIIMLTQENTRKDEEIAVLRALRMDKEHMIERQTLEIHEQLSSNRKLEKQIDELEGLVQKLNE</sequence>
<keyword evidence="4" id="KW-1185">Reference proteome</keyword>
<organism evidence="2">
    <name type="scientific">Hexamita inflata</name>
    <dbReference type="NCBI Taxonomy" id="28002"/>
    <lineage>
        <taxon>Eukaryota</taxon>
        <taxon>Metamonada</taxon>
        <taxon>Diplomonadida</taxon>
        <taxon>Hexamitidae</taxon>
        <taxon>Hexamitinae</taxon>
        <taxon>Hexamita</taxon>
    </lineage>
</organism>
<evidence type="ECO:0000256" key="1">
    <source>
        <dbReference type="SAM" id="Coils"/>
    </source>
</evidence>
<keyword evidence="1" id="KW-0175">Coiled coil</keyword>
<evidence type="ECO:0000313" key="4">
    <source>
        <dbReference type="Proteomes" id="UP001642409"/>
    </source>
</evidence>
<evidence type="ECO:0000313" key="2">
    <source>
        <dbReference type="EMBL" id="CAI9924013.1"/>
    </source>
</evidence>
<comment type="caution">
    <text evidence="2">The sequence shown here is derived from an EMBL/GenBank/DDBJ whole genome shotgun (WGS) entry which is preliminary data.</text>
</comment>
<reference evidence="2" key="1">
    <citation type="submission" date="2023-06" db="EMBL/GenBank/DDBJ databases">
        <authorList>
            <person name="Kurt Z."/>
        </authorList>
    </citation>
    <scope>NUCLEOTIDE SEQUENCE</scope>
</reference>
<gene>
    <name evidence="2" type="ORF">HINF_LOCUS11658</name>
    <name evidence="3" type="ORF">HINF_LOCUS29026</name>
</gene>
<dbReference type="AlphaFoldDB" id="A0AA86TWJ4"/>
<accession>A0AA86TWJ4</accession>
<dbReference type="EMBL" id="CAXDID020000093">
    <property type="protein sequence ID" value="CAL6023221.1"/>
    <property type="molecule type" value="Genomic_DNA"/>
</dbReference>
<name>A0AA86TWJ4_9EUKA</name>
<reference evidence="3 4" key="2">
    <citation type="submission" date="2024-07" db="EMBL/GenBank/DDBJ databases">
        <authorList>
            <person name="Akdeniz Z."/>
        </authorList>
    </citation>
    <scope>NUCLEOTIDE SEQUENCE [LARGE SCALE GENOMIC DNA]</scope>
</reference>
<evidence type="ECO:0000313" key="3">
    <source>
        <dbReference type="EMBL" id="CAL6023221.1"/>
    </source>
</evidence>
<dbReference type="Proteomes" id="UP001642409">
    <property type="component" value="Unassembled WGS sequence"/>
</dbReference>
<dbReference type="EMBL" id="CATOUU010000302">
    <property type="protein sequence ID" value="CAI9924013.1"/>
    <property type="molecule type" value="Genomic_DNA"/>
</dbReference>
<feature type="coiled-coil region" evidence="1">
    <location>
        <begin position="2"/>
        <end position="136"/>
    </location>
</feature>
<proteinExistence type="predicted"/>